<keyword evidence="3" id="KW-1185">Reference proteome</keyword>
<name>A0A917V447_9HYPH</name>
<dbReference type="AlphaFoldDB" id="A0A917V447"/>
<keyword evidence="1" id="KW-0472">Membrane</keyword>
<dbReference type="RefSeq" id="WP_188912530.1">
    <property type="nucleotide sequence ID" value="NZ_BMMF01000005.1"/>
</dbReference>
<dbReference type="Proteomes" id="UP000600449">
    <property type="component" value="Unassembled WGS sequence"/>
</dbReference>
<sequence>MHAAGRFREAELLEIGADWERDAHERRERGLARTLSGALTAAAACGLVALALMPAPPPMQEAPRDIAELVARPDPVLTAPPPDWRALEIPQIVLGLDAPGFSGLASRHVARIHADGAREDALVFGAFAEPGTHMRLALRRDGPGTTPEAERSFFVEAALAAAQAGLAIVRTGPTQAVATRFGTLEAAELVLENGPVRTCLAFRGGVSLGLSGWLCDAHAAPETLACVVDGLVLLDPGGDTALARAFAAPAGAHGCAPAGDDPASVASIAPAPPTRGGGARPQALPQIVVPMPVPPPRPAHLGFSS</sequence>
<feature type="transmembrane region" description="Helical" evidence="1">
    <location>
        <begin position="31"/>
        <end position="53"/>
    </location>
</feature>
<gene>
    <name evidence="2" type="ORF">GCM10011322_21160</name>
</gene>
<organism evidence="2 3">
    <name type="scientific">Salinarimonas ramus</name>
    <dbReference type="NCBI Taxonomy" id="690164"/>
    <lineage>
        <taxon>Bacteria</taxon>
        <taxon>Pseudomonadati</taxon>
        <taxon>Pseudomonadota</taxon>
        <taxon>Alphaproteobacteria</taxon>
        <taxon>Hyphomicrobiales</taxon>
        <taxon>Salinarimonadaceae</taxon>
        <taxon>Salinarimonas</taxon>
    </lineage>
</organism>
<evidence type="ECO:0000256" key="1">
    <source>
        <dbReference type="SAM" id="Phobius"/>
    </source>
</evidence>
<evidence type="ECO:0000313" key="2">
    <source>
        <dbReference type="EMBL" id="GGK34205.1"/>
    </source>
</evidence>
<evidence type="ECO:0000313" key="3">
    <source>
        <dbReference type="Proteomes" id="UP000600449"/>
    </source>
</evidence>
<keyword evidence="1" id="KW-0812">Transmembrane</keyword>
<dbReference type="EMBL" id="BMMF01000005">
    <property type="protein sequence ID" value="GGK34205.1"/>
    <property type="molecule type" value="Genomic_DNA"/>
</dbReference>
<reference evidence="2 3" key="1">
    <citation type="journal article" date="2014" name="Int. J. Syst. Evol. Microbiol.">
        <title>Complete genome sequence of Corynebacterium casei LMG S-19264T (=DSM 44701T), isolated from a smear-ripened cheese.</title>
        <authorList>
            <consortium name="US DOE Joint Genome Institute (JGI-PGF)"/>
            <person name="Walter F."/>
            <person name="Albersmeier A."/>
            <person name="Kalinowski J."/>
            <person name="Ruckert C."/>
        </authorList>
    </citation>
    <scope>NUCLEOTIDE SEQUENCE [LARGE SCALE GENOMIC DNA]</scope>
    <source>
        <strain evidence="2 3">CGMCC 1.9161</strain>
    </source>
</reference>
<proteinExistence type="predicted"/>
<accession>A0A917V447</accession>
<protein>
    <submittedName>
        <fullName evidence="2">Uncharacterized protein</fullName>
    </submittedName>
</protein>
<keyword evidence="1" id="KW-1133">Transmembrane helix</keyword>
<comment type="caution">
    <text evidence="2">The sequence shown here is derived from an EMBL/GenBank/DDBJ whole genome shotgun (WGS) entry which is preliminary data.</text>
</comment>